<dbReference type="AlphaFoldDB" id="A0A0F8X5Q9"/>
<gene>
    <name evidence="1" type="ORF">LCGC14_3066100</name>
</gene>
<name>A0A0F8X5Q9_9ZZZZ</name>
<dbReference type="EMBL" id="LAZR01065074">
    <property type="protein sequence ID" value="KKK56280.1"/>
    <property type="molecule type" value="Genomic_DNA"/>
</dbReference>
<organism evidence="1">
    <name type="scientific">marine sediment metagenome</name>
    <dbReference type="NCBI Taxonomy" id="412755"/>
    <lineage>
        <taxon>unclassified sequences</taxon>
        <taxon>metagenomes</taxon>
        <taxon>ecological metagenomes</taxon>
    </lineage>
</organism>
<proteinExistence type="predicted"/>
<feature type="non-terminal residue" evidence="1">
    <location>
        <position position="1"/>
    </location>
</feature>
<accession>A0A0F8X5Q9</accession>
<reference evidence="1" key="1">
    <citation type="journal article" date="2015" name="Nature">
        <title>Complex archaea that bridge the gap between prokaryotes and eukaryotes.</title>
        <authorList>
            <person name="Spang A."/>
            <person name="Saw J.H."/>
            <person name="Jorgensen S.L."/>
            <person name="Zaremba-Niedzwiedzka K."/>
            <person name="Martijn J."/>
            <person name="Lind A.E."/>
            <person name="van Eijk R."/>
            <person name="Schleper C."/>
            <person name="Guy L."/>
            <person name="Ettema T.J."/>
        </authorList>
    </citation>
    <scope>NUCLEOTIDE SEQUENCE</scope>
</reference>
<comment type="caution">
    <text evidence="1">The sequence shown here is derived from an EMBL/GenBank/DDBJ whole genome shotgun (WGS) entry which is preliminary data.</text>
</comment>
<sequence>VYINEGEKEDLIVEDGTESLVFPAFADYTWDDLRDLPKSIKVLYLGHDGVIDASSEDQVRQVLDSLPNLEEVSYCGYYSQYDIGGIGKAYPNIQFKALR</sequence>
<protein>
    <submittedName>
        <fullName evidence="1">Uncharacterized protein</fullName>
    </submittedName>
</protein>
<evidence type="ECO:0000313" key="1">
    <source>
        <dbReference type="EMBL" id="KKK56280.1"/>
    </source>
</evidence>